<dbReference type="InterPro" id="IPR036390">
    <property type="entry name" value="WH_DNA-bd_sf"/>
</dbReference>
<evidence type="ECO:0000313" key="3">
    <source>
        <dbReference type="Proteomes" id="UP000308121"/>
    </source>
</evidence>
<organism evidence="2 3">
    <name type="scientific">Cellulomonas hominis</name>
    <dbReference type="NCBI Taxonomy" id="156981"/>
    <lineage>
        <taxon>Bacteria</taxon>
        <taxon>Bacillati</taxon>
        <taxon>Actinomycetota</taxon>
        <taxon>Actinomycetes</taxon>
        <taxon>Micrococcales</taxon>
        <taxon>Cellulomonadaceae</taxon>
        <taxon>Cellulomonas</taxon>
    </lineage>
</organism>
<comment type="caution">
    <text evidence="2">The sequence shown here is derived from an EMBL/GenBank/DDBJ whole genome shotgun (WGS) entry which is preliminary data.</text>
</comment>
<gene>
    <name evidence="2" type="ORF">FA014_02620</name>
</gene>
<dbReference type="Gene3D" id="1.10.10.10">
    <property type="entry name" value="Winged helix-like DNA-binding domain superfamily/Winged helix DNA-binding domain"/>
    <property type="match status" value="1"/>
</dbReference>
<dbReference type="Proteomes" id="UP000308121">
    <property type="component" value="Unassembled WGS sequence"/>
</dbReference>
<proteinExistence type="predicted"/>
<dbReference type="InterPro" id="IPR000835">
    <property type="entry name" value="HTH_MarR-typ"/>
</dbReference>
<protein>
    <submittedName>
        <fullName evidence="2">MarR family transcriptional regulator</fullName>
    </submittedName>
</protein>
<reference evidence="2 3" key="1">
    <citation type="submission" date="2019-05" db="EMBL/GenBank/DDBJ databases">
        <title>Genome sequence of Cellulomonas hominis strain CS1.</title>
        <authorList>
            <person name="Belmont J."/>
            <person name="Maclea K.S."/>
        </authorList>
    </citation>
    <scope>NUCLEOTIDE SEQUENCE [LARGE SCALE GENOMIC DNA]</scope>
    <source>
        <strain evidence="2 3">CS1</strain>
    </source>
</reference>
<dbReference type="EMBL" id="SZYE01000008">
    <property type="protein sequence ID" value="TKR27064.1"/>
    <property type="molecule type" value="Genomic_DNA"/>
</dbReference>
<dbReference type="InterPro" id="IPR036388">
    <property type="entry name" value="WH-like_DNA-bd_sf"/>
</dbReference>
<evidence type="ECO:0000259" key="1">
    <source>
        <dbReference type="SMART" id="SM00347"/>
    </source>
</evidence>
<dbReference type="SMART" id="SM00347">
    <property type="entry name" value="HTH_MARR"/>
    <property type="match status" value="1"/>
</dbReference>
<evidence type="ECO:0000313" key="2">
    <source>
        <dbReference type="EMBL" id="TKR27064.1"/>
    </source>
</evidence>
<dbReference type="Pfam" id="PF12802">
    <property type="entry name" value="MarR_2"/>
    <property type="match status" value="1"/>
</dbReference>
<dbReference type="OrthoDB" id="122135at2"/>
<dbReference type="PRINTS" id="PR00598">
    <property type="entry name" value="HTHMARR"/>
</dbReference>
<sequence length="131" mass="13433">MVDDVVGHLAAHGHPGVTANLEFALAAVAEGADSASALGRALGTTRQAAAKTVATLEQLGYVERADDPDDARLKRLRVTLRGEEMSAIGAARFDALRDRWAARLEPGAAEAAEAALGLLRAPRAAPGAGTP</sequence>
<accession>A0A7Z8K3C0</accession>
<dbReference type="AlphaFoldDB" id="A0A7Z8K3C0"/>
<feature type="domain" description="HTH marR-type" evidence="1">
    <location>
        <begin position="10"/>
        <end position="113"/>
    </location>
</feature>
<dbReference type="GO" id="GO:0003700">
    <property type="term" value="F:DNA-binding transcription factor activity"/>
    <property type="evidence" value="ECO:0007669"/>
    <property type="project" value="InterPro"/>
</dbReference>
<name>A0A7Z8K3C0_9CELL</name>
<dbReference type="SUPFAM" id="SSF46785">
    <property type="entry name" value="Winged helix' DNA-binding domain"/>
    <property type="match status" value="1"/>
</dbReference>